<organism evidence="6 7">
    <name type="scientific">Rubrobacter tropicus</name>
    <dbReference type="NCBI Taxonomy" id="2653851"/>
    <lineage>
        <taxon>Bacteria</taxon>
        <taxon>Bacillati</taxon>
        <taxon>Actinomycetota</taxon>
        <taxon>Rubrobacteria</taxon>
        <taxon>Rubrobacterales</taxon>
        <taxon>Rubrobacteraceae</taxon>
        <taxon>Rubrobacter</taxon>
    </lineage>
</organism>
<gene>
    <name evidence="6" type="ORF">GBA63_07845</name>
</gene>
<dbReference type="Pfam" id="PF00072">
    <property type="entry name" value="Response_reg"/>
    <property type="match status" value="1"/>
</dbReference>
<feature type="domain" description="Response regulatory" evidence="5">
    <location>
        <begin position="5"/>
        <end position="128"/>
    </location>
</feature>
<dbReference type="PROSITE" id="PS50110">
    <property type="entry name" value="RESPONSE_REGULATORY"/>
    <property type="match status" value="1"/>
</dbReference>
<dbReference type="SUPFAM" id="SSF52172">
    <property type="entry name" value="CheY-like"/>
    <property type="match status" value="1"/>
</dbReference>
<dbReference type="Pfam" id="PF07992">
    <property type="entry name" value="Pyr_redox_2"/>
    <property type="match status" value="1"/>
</dbReference>
<dbReference type="InterPro" id="IPR023753">
    <property type="entry name" value="FAD/NAD-binding_dom"/>
</dbReference>
<dbReference type="InterPro" id="IPR001789">
    <property type="entry name" value="Sig_transdc_resp-reg_receiver"/>
</dbReference>
<dbReference type="KEGG" id="rub:GBA63_07845"/>
<dbReference type="InterPro" id="IPR036188">
    <property type="entry name" value="FAD/NAD-bd_sf"/>
</dbReference>
<dbReference type="AlphaFoldDB" id="A0A6G8Q7Y7"/>
<reference evidence="6 7" key="1">
    <citation type="submission" date="2019-10" db="EMBL/GenBank/DDBJ databases">
        <title>Rubrobacter sp nov SCSIO 52090 isolated from a deep-sea sediment in the South China Sea.</title>
        <authorList>
            <person name="Chen R.W."/>
        </authorList>
    </citation>
    <scope>NUCLEOTIDE SEQUENCE [LARGE SCALE GENOMIC DNA]</scope>
    <source>
        <strain evidence="6 7">SCSIO 52909</strain>
    </source>
</reference>
<keyword evidence="1" id="KW-0285">Flavoprotein</keyword>
<dbReference type="GO" id="GO:0000160">
    <property type="term" value="P:phosphorelay signal transduction system"/>
    <property type="evidence" value="ECO:0007669"/>
    <property type="project" value="InterPro"/>
</dbReference>
<keyword evidence="2" id="KW-0560">Oxidoreductase</keyword>
<sequence length="553" mass="60766">MAKPVILAVDDDPQVLRAVERDLRRRYAKDYRVLRADSGESALDTLGKLKLRGDPVALFLVDQRMPRMTGVEFLEEAIGRFPDAKRALLTAYSDTEAAIRAINEVGLDYYLQKPWDPPDQNLYPSLDELLEDWRADYRPPFEGIRVVGDRWSPSSHRTRDFLARNRVPYRWLDVEASEEARQVVANADHGSPRLPLVVYEDGSYEEAPENREIAEKIGLQTRAEQQFYDLVIVGGGPSGLAAAVYGASEGLNTVLVEREAPGGQAGTSSRIENYLGFPRGLSGADLARRAVDQARRFEVEILTPQEVSDVRVEDPYRIVTLTDGTEISCYALIITTGVSYRRLDVPGEENLTGRGVYYGAAQTEAFSCKDEDVYIVGGANSAGQAAMFFSGQASKVSLLCRSGDLRKSMSEYLVKQIEETGNIEVITNSSVSAVEGDGHLEKVTISDSVSGKTETVPANSLFIFIGAVPKTGWLDGTVERDGRGFILSGPDLMTGGKRPKGWRPDRDPFLLETSVPGIFVAGDVRHGSIKRCASAVGEGSIAVQFVHQYLMEI</sequence>
<name>A0A6G8Q7Y7_9ACTN</name>
<dbReference type="PRINTS" id="PR00469">
    <property type="entry name" value="PNDRDTASEII"/>
</dbReference>
<evidence type="ECO:0000256" key="1">
    <source>
        <dbReference type="ARBA" id="ARBA00022630"/>
    </source>
</evidence>
<evidence type="ECO:0000313" key="6">
    <source>
        <dbReference type="EMBL" id="QIN82563.1"/>
    </source>
</evidence>
<accession>A0A6G8Q7Y7</accession>
<dbReference type="Gene3D" id="3.50.50.60">
    <property type="entry name" value="FAD/NAD(P)-binding domain"/>
    <property type="match status" value="2"/>
</dbReference>
<dbReference type="CDD" id="cd17595">
    <property type="entry name" value="REC_TrxB"/>
    <property type="match status" value="1"/>
</dbReference>
<dbReference type="Gene3D" id="3.40.50.2300">
    <property type="match status" value="1"/>
</dbReference>
<dbReference type="EMBL" id="CP045119">
    <property type="protein sequence ID" value="QIN82563.1"/>
    <property type="molecule type" value="Genomic_DNA"/>
</dbReference>
<dbReference type="Proteomes" id="UP000501452">
    <property type="component" value="Chromosome"/>
</dbReference>
<evidence type="ECO:0000259" key="5">
    <source>
        <dbReference type="PROSITE" id="PS50110"/>
    </source>
</evidence>
<evidence type="ECO:0000256" key="2">
    <source>
        <dbReference type="ARBA" id="ARBA00023002"/>
    </source>
</evidence>
<dbReference type="SMART" id="SM00448">
    <property type="entry name" value="REC"/>
    <property type="match status" value="1"/>
</dbReference>
<dbReference type="Gene3D" id="3.40.30.10">
    <property type="entry name" value="Glutaredoxin"/>
    <property type="match status" value="1"/>
</dbReference>
<proteinExistence type="predicted"/>
<dbReference type="GO" id="GO:0004791">
    <property type="term" value="F:thioredoxin-disulfide reductase (NADPH) activity"/>
    <property type="evidence" value="ECO:0007669"/>
    <property type="project" value="UniProtKB-EC"/>
</dbReference>
<dbReference type="SUPFAM" id="SSF51905">
    <property type="entry name" value="FAD/NAD(P)-binding domain"/>
    <property type="match status" value="1"/>
</dbReference>
<protein>
    <submittedName>
        <fullName evidence="6">Response regulator</fullName>
    </submittedName>
</protein>
<feature type="modified residue" description="4-aspartylphosphate" evidence="4">
    <location>
        <position position="62"/>
    </location>
</feature>
<evidence type="ECO:0000256" key="3">
    <source>
        <dbReference type="ARBA" id="ARBA00048132"/>
    </source>
</evidence>
<dbReference type="InterPro" id="IPR011006">
    <property type="entry name" value="CheY-like_superfamily"/>
</dbReference>
<dbReference type="PANTHER" id="PTHR48105">
    <property type="entry name" value="THIOREDOXIN REDUCTASE 1-RELATED-RELATED"/>
    <property type="match status" value="1"/>
</dbReference>
<dbReference type="InterPro" id="IPR050097">
    <property type="entry name" value="Ferredoxin-NADP_redctase_2"/>
</dbReference>
<keyword evidence="4" id="KW-0597">Phosphoprotein</keyword>
<evidence type="ECO:0000256" key="4">
    <source>
        <dbReference type="PROSITE-ProRule" id="PRU00169"/>
    </source>
</evidence>
<dbReference type="PRINTS" id="PR00368">
    <property type="entry name" value="FADPNR"/>
</dbReference>
<dbReference type="RefSeq" id="WP_166175019.1">
    <property type="nucleotide sequence ID" value="NZ_CP045119.1"/>
</dbReference>
<comment type="catalytic activity">
    <reaction evidence="3">
        <text>[thioredoxin]-dithiol + NADP(+) = [thioredoxin]-disulfide + NADPH + H(+)</text>
        <dbReference type="Rhea" id="RHEA:20345"/>
        <dbReference type="Rhea" id="RHEA-COMP:10698"/>
        <dbReference type="Rhea" id="RHEA-COMP:10700"/>
        <dbReference type="ChEBI" id="CHEBI:15378"/>
        <dbReference type="ChEBI" id="CHEBI:29950"/>
        <dbReference type="ChEBI" id="CHEBI:50058"/>
        <dbReference type="ChEBI" id="CHEBI:57783"/>
        <dbReference type="ChEBI" id="CHEBI:58349"/>
        <dbReference type="EC" id="1.8.1.9"/>
    </reaction>
</comment>
<keyword evidence="7" id="KW-1185">Reference proteome</keyword>
<evidence type="ECO:0000313" key="7">
    <source>
        <dbReference type="Proteomes" id="UP000501452"/>
    </source>
</evidence>